<protein>
    <submittedName>
        <fullName evidence="2">Uncharacterized protein</fullName>
    </submittedName>
</protein>
<keyword evidence="3" id="KW-1185">Reference proteome</keyword>
<gene>
    <name evidence="2" type="ORF">NDU88_001340</name>
</gene>
<sequence>MRGEERGEPDLVGRPRRPEIRRQTSGATDSIGGGPADLVRERSRHRDGGPGGLGGLCPWGLGGPFWPGACDGDLTAEVTAEQRGRSVAGLGGGAWLG</sequence>
<accession>A0AAV7UT27</accession>
<name>A0AAV7UT27_PLEWA</name>
<dbReference type="EMBL" id="JANPWB010000004">
    <property type="protein sequence ID" value="KAJ1192028.1"/>
    <property type="molecule type" value="Genomic_DNA"/>
</dbReference>
<evidence type="ECO:0000256" key="1">
    <source>
        <dbReference type="SAM" id="MobiDB-lite"/>
    </source>
</evidence>
<dbReference type="Proteomes" id="UP001066276">
    <property type="component" value="Chromosome 2_2"/>
</dbReference>
<evidence type="ECO:0000313" key="3">
    <source>
        <dbReference type="Proteomes" id="UP001066276"/>
    </source>
</evidence>
<reference evidence="2" key="1">
    <citation type="journal article" date="2022" name="bioRxiv">
        <title>Sequencing and chromosome-scale assembly of the giantPleurodeles waltlgenome.</title>
        <authorList>
            <person name="Brown T."/>
            <person name="Elewa A."/>
            <person name="Iarovenko S."/>
            <person name="Subramanian E."/>
            <person name="Araus A.J."/>
            <person name="Petzold A."/>
            <person name="Susuki M."/>
            <person name="Suzuki K.-i.T."/>
            <person name="Hayashi T."/>
            <person name="Toyoda A."/>
            <person name="Oliveira C."/>
            <person name="Osipova E."/>
            <person name="Leigh N.D."/>
            <person name="Simon A."/>
            <person name="Yun M.H."/>
        </authorList>
    </citation>
    <scope>NUCLEOTIDE SEQUENCE</scope>
    <source>
        <strain evidence="2">20211129_DDA</strain>
        <tissue evidence="2">Liver</tissue>
    </source>
</reference>
<evidence type="ECO:0000313" key="2">
    <source>
        <dbReference type="EMBL" id="KAJ1192028.1"/>
    </source>
</evidence>
<organism evidence="2 3">
    <name type="scientific">Pleurodeles waltl</name>
    <name type="common">Iberian ribbed newt</name>
    <dbReference type="NCBI Taxonomy" id="8319"/>
    <lineage>
        <taxon>Eukaryota</taxon>
        <taxon>Metazoa</taxon>
        <taxon>Chordata</taxon>
        <taxon>Craniata</taxon>
        <taxon>Vertebrata</taxon>
        <taxon>Euteleostomi</taxon>
        <taxon>Amphibia</taxon>
        <taxon>Batrachia</taxon>
        <taxon>Caudata</taxon>
        <taxon>Salamandroidea</taxon>
        <taxon>Salamandridae</taxon>
        <taxon>Pleurodelinae</taxon>
        <taxon>Pleurodeles</taxon>
    </lineage>
</organism>
<feature type="compositionally biased region" description="Basic and acidic residues" evidence="1">
    <location>
        <begin position="1"/>
        <end position="22"/>
    </location>
</feature>
<comment type="caution">
    <text evidence="2">The sequence shown here is derived from an EMBL/GenBank/DDBJ whole genome shotgun (WGS) entry which is preliminary data.</text>
</comment>
<feature type="region of interest" description="Disordered" evidence="1">
    <location>
        <begin position="1"/>
        <end position="56"/>
    </location>
</feature>
<proteinExistence type="predicted"/>
<dbReference type="AlphaFoldDB" id="A0AAV7UT27"/>
<feature type="compositionally biased region" description="Basic and acidic residues" evidence="1">
    <location>
        <begin position="38"/>
        <end position="48"/>
    </location>
</feature>